<dbReference type="InterPro" id="IPR001810">
    <property type="entry name" value="F-box_dom"/>
</dbReference>
<dbReference type="EMBL" id="JACEFO010001828">
    <property type="protein sequence ID" value="KAF8700138.1"/>
    <property type="molecule type" value="Genomic_DNA"/>
</dbReference>
<dbReference type="InterPro" id="IPR036047">
    <property type="entry name" value="F-box-like_dom_sf"/>
</dbReference>
<dbReference type="SUPFAM" id="SSF81383">
    <property type="entry name" value="F-box domain"/>
    <property type="match status" value="1"/>
</dbReference>
<proteinExistence type="predicted"/>
<reference evidence="3" key="1">
    <citation type="submission" date="2020-07" db="EMBL/GenBank/DDBJ databases">
        <title>Genome sequence and genetic diversity analysis of an under-domesticated orphan crop, white fonio (Digitaria exilis).</title>
        <authorList>
            <person name="Bennetzen J.L."/>
            <person name="Chen S."/>
            <person name="Ma X."/>
            <person name="Wang X."/>
            <person name="Yssel A.E.J."/>
            <person name="Chaluvadi S.R."/>
            <person name="Johnson M."/>
            <person name="Gangashetty P."/>
            <person name="Hamidou F."/>
            <person name="Sanogo M.D."/>
            <person name="Zwaenepoel A."/>
            <person name="Wallace J."/>
            <person name="Van De Peer Y."/>
            <person name="Van Deynze A."/>
        </authorList>
    </citation>
    <scope>NUCLEOTIDE SEQUENCE</scope>
    <source>
        <tissue evidence="3">Leaves</tissue>
    </source>
</reference>
<comment type="caution">
    <text evidence="3">The sequence shown here is derived from an EMBL/GenBank/DDBJ whole genome shotgun (WGS) entry which is preliminary data.</text>
</comment>
<evidence type="ECO:0000313" key="3">
    <source>
        <dbReference type="EMBL" id="KAF8700138.1"/>
    </source>
</evidence>
<organism evidence="3 4">
    <name type="scientific">Digitaria exilis</name>
    <dbReference type="NCBI Taxonomy" id="1010633"/>
    <lineage>
        <taxon>Eukaryota</taxon>
        <taxon>Viridiplantae</taxon>
        <taxon>Streptophyta</taxon>
        <taxon>Embryophyta</taxon>
        <taxon>Tracheophyta</taxon>
        <taxon>Spermatophyta</taxon>
        <taxon>Magnoliopsida</taxon>
        <taxon>Liliopsida</taxon>
        <taxon>Poales</taxon>
        <taxon>Poaceae</taxon>
        <taxon>PACMAD clade</taxon>
        <taxon>Panicoideae</taxon>
        <taxon>Panicodae</taxon>
        <taxon>Paniceae</taxon>
        <taxon>Anthephorinae</taxon>
        <taxon>Digitaria</taxon>
    </lineage>
</organism>
<dbReference type="PANTHER" id="PTHR33110">
    <property type="entry name" value="F-BOX/KELCH-REPEAT PROTEIN-RELATED"/>
    <property type="match status" value="1"/>
</dbReference>
<protein>
    <recommendedName>
        <fullName evidence="5">F-box domain-containing protein</fullName>
    </recommendedName>
</protein>
<sequence length="290" mass="32082">MPLKKPRLDAGSELPPPPGLWAEIHPDILGVVLRFLPYLADHASLRSVCPRWRAAASSQALPPLLPLLVLPKFSLSCLTSNKELTAACFPLIPEEVVADSACYVGSCDRWLVGVTPIEVSMEDYSYRHSDGELVESGYWTQMDDECFLVNAFSRRVVRLPHLFRTSYICGHSSHEFLPIVNGLGGVCFEINGPYEISPNKVVLSASPDSGSKYIMSASSVVAGSDNLALWQPGMMSWHVCSGLDINGLKDITFYQGKLYIFHMFTKRLLAFVLDEDDRGIVISRVEQCVT</sequence>
<keyword evidence="4" id="KW-1185">Reference proteome</keyword>
<evidence type="ECO:0000259" key="2">
    <source>
        <dbReference type="Pfam" id="PF03478"/>
    </source>
</evidence>
<dbReference type="Gramene" id="Dexi8B01G0012680.1">
    <property type="protein sequence ID" value="Dexi8B01G0012680.1:cds"/>
    <property type="gene ID" value="Dexi8B01G0012680"/>
</dbReference>
<gene>
    <name evidence="3" type="ORF">HU200_034504</name>
</gene>
<dbReference type="AlphaFoldDB" id="A0A835BJA5"/>
<dbReference type="OrthoDB" id="692970at2759"/>
<evidence type="ECO:0000313" key="4">
    <source>
        <dbReference type="Proteomes" id="UP000636709"/>
    </source>
</evidence>
<evidence type="ECO:0000259" key="1">
    <source>
        <dbReference type="Pfam" id="PF00646"/>
    </source>
</evidence>
<name>A0A835BJA5_9POAL</name>
<accession>A0A835BJA5</accession>
<dbReference type="InterPro" id="IPR005174">
    <property type="entry name" value="KIB1-4_b-propeller"/>
</dbReference>
<dbReference type="Pfam" id="PF03478">
    <property type="entry name" value="Beta-prop_KIB1-4"/>
    <property type="match status" value="1"/>
</dbReference>
<dbReference type="Gene3D" id="1.20.1280.50">
    <property type="match status" value="1"/>
</dbReference>
<dbReference type="Proteomes" id="UP000636709">
    <property type="component" value="Unassembled WGS sequence"/>
</dbReference>
<feature type="domain" description="F-box" evidence="1">
    <location>
        <begin position="25"/>
        <end position="59"/>
    </location>
</feature>
<feature type="domain" description="KIB1-4 beta-propeller" evidence="2">
    <location>
        <begin position="101"/>
        <end position="277"/>
    </location>
</feature>
<evidence type="ECO:0008006" key="5">
    <source>
        <dbReference type="Google" id="ProtNLM"/>
    </source>
</evidence>
<dbReference type="PANTHER" id="PTHR33110:SF23">
    <property type="entry name" value="OS04G0316800 PROTEIN"/>
    <property type="match status" value="1"/>
</dbReference>
<dbReference type="Pfam" id="PF00646">
    <property type="entry name" value="F-box"/>
    <property type="match status" value="1"/>
</dbReference>